<dbReference type="EMBL" id="BAAAMK010000002">
    <property type="protein sequence ID" value="GAA1950555.1"/>
    <property type="molecule type" value="Genomic_DNA"/>
</dbReference>
<dbReference type="Proteomes" id="UP001499954">
    <property type="component" value="Unassembled WGS sequence"/>
</dbReference>
<organism evidence="1 2">
    <name type="scientific">Agromyces allii</name>
    <dbReference type="NCBI Taxonomy" id="393607"/>
    <lineage>
        <taxon>Bacteria</taxon>
        <taxon>Bacillati</taxon>
        <taxon>Actinomycetota</taxon>
        <taxon>Actinomycetes</taxon>
        <taxon>Micrococcales</taxon>
        <taxon>Microbacteriaceae</taxon>
        <taxon>Agromyces</taxon>
    </lineage>
</organism>
<accession>A0ABN2QEU1</accession>
<evidence type="ECO:0000313" key="2">
    <source>
        <dbReference type="Proteomes" id="UP001499954"/>
    </source>
</evidence>
<name>A0ABN2QEU1_9MICO</name>
<proteinExistence type="predicted"/>
<evidence type="ECO:0000313" key="1">
    <source>
        <dbReference type="EMBL" id="GAA1950555.1"/>
    </source>
</evidence>
<comment type="caution">
    <text evidence="1">The sequence shown here is derived from an EMBL/GenBank/DDBJ whole genome shotgun (WGS) entry which is preliminary data.</text>
</comment>
<gene>
    <name evidence="1" type="ORF">GCM10009717_15880</name>
</gene>
<keyword evidence="2" id="KW-1185">Reference proteome</keyword>
<sequence length="68" mass="7294">MIDRAEIRRRIASHAPEEPLKVSAQRAAFEALSEAQAAGAPGSVKAGLLVAYAEEYRVLAEELAELSD</sequence>
<dbReference type="RefSeq" id="WP_157413634.1">
    <property type="nucleotide sequence ID" value="NZ_BAAAMK010000002.1"/>
</dbReference>
<reference evidence="1 2" key="1">
    <citation type="journal article" date="2019" name="Int. J. Syst. Evol. Microbiol.">
        <title>The Global Catalogue of Microorganisms (GCM) 10K type strain sequencing project: providing services to taxonomists for standard genome sequencing and annotation.</title>
        <authorList>
            <consortium name="The Broad Institute Genomics Platform"/>
            <consortium name="The Broad Institute Genome Sequencing Center for Infectious Disease"/>
            <person name="Wu L."/>
            <person name="Ma J."/>
        </authorList>
    </citation>
    <scope>NUCLEOTIDE SEQUENCE [LARGE SCALE GENOMIC DNA]</scope>
    <source>
        <strain evidence="1 2">JCM 13584</strain>
    </source>
</reference>
<protein>
    <submittedName>
        <fullName evidence="1">Uncharacterized protein</fullName>
    </submittedName>
</protein>